<dbReference type="PROSITE" id="PS51679">
    <property type="entry name" value="SAM_MT_C5"/>
    <property type="match status" value="1"/>
</dbReference>
<feature type="active site" evidence="7">
    <location>
        <position position="73"/>
    </location>
</feature>
<dbReference type="PROSITE" id="PS00094">
    <property type="entry name" value="C5_MTASE_1"/>
    <property type="match status" value="1"/>
</dbReference>
<dbReference type="PRINTS" id="PR00105">
    <property type="entry name" value="C5METTRFRASE"/>
</dbReference>
<reference evidence="9" key="1">
    <citation type="journal article" date="2021" name="Proc. Natl. Acad. Sci. U.S.A.">
        <title>A Catalog of Tens of Thousands of Viruses from Human Metagenomes Reveals Hidden Associations with Chronic Diseases.</title>
        <authorList>
            <person name="Tisza M.J."/>
            <person name="Buck C.B."/>
        </authorList>
    </citation>
    <scope>NUCLEOTIDE SEQUENCE</scope>
    <source>
        <strain evidence="9">Ct45W1</strain>
    </source>
</reference>
<dbReference type="PANTHER" id="PTHR46098">
    <property type="entry name" value="TRNA (CYTOSINE(38)-C(5))-METHYLTRANSFERASE"/>
    <property type="match status" value="1"/>
</dbReference>
<proteinExistence type="inferred from homology"/>
<protein>
    <submittedName>
        <fullName evidence="9">Cytosine specific methyltransferase</fullName>
    </submittedName>
</protein>
<evidence type="ECO:0000256" key="5">
    <source>
        <dbReference type="ARBA" id="ARBA00023280"/>
    </source>
</evidence>
<dbReference type="Gene3D" id="3.40.50.150">
    <property type="entry name" value="Vaccinia Virus protein VP39"/>
    <property type="match status" value="1"/>
</dbReference>
<keyword evidence="6" id="KW-1258">Restriction-modification system evasion by virus</keyword>
<dbReference type="InterPro" id="IPR050750">
    <property type="entry name" value="C5-MTase"/>
</dbReference>
<keyword evidence="5" id="KW-0899">Viral immunoevasion</keyword>
<dbReference type="GO" id="GO:0008168">
    <property type="term" value="F:methyltransferase activity"/>
    <property type="evidence" value="ECO:0007669"/>
    <property type="project" value="UniProtKB-KW"/>
</dbReference>
<feature type="region of interest" description="Disordered" evidence="8">
    <location>
        <begin position="160"/>
        <end position="180"/>
    </location>
</feature>
<sequence length="274" mass="29215">MKVLSLCSGYGGLELALGILFPGLVDTAVVCNNYGPARAVLAKRFPEAAQYSDVADPIIELENADVVTFGFPCQDLSRAGKGAGLRGSRSGLFFRCAEIGNLSGARTLVIENVPQARKHRSTIDAELLRYGFKTGWGQATAASAGLPHRRDRVFIVATRDGGALPDPTNPGTESVNATYPTPTVVDMGWGSWRAEQRTKHRNGNGHGQSLFQALGRPEPEDACRAMESLMGLPRGWVTDLGLSISAQRRLLGNGVVPAQGALGIYRAITNPIND</sequence>
<name>A0A8S5L6V0_9CAUD</name>
<evidence type="ECO:0000256" key="2">
    <source>
        <dbReference type="ARBA" id="ARBA00022632"/>
    </source>
</evidence>
<evidence type="ECO:0000313" key="9">
    <source>
        <dbReference type="EMBL" id="DAD65633.1"/>
    </source>
</evidence>
<dbReference type="PANTHER" id="PTHR46098:SF1">
    <property type="entry name" value="TRNA (CYTOSINE(38)-C(5))-METHYLTRANSFERASE"/>
    <property type="match status" value="1"/>
</dbReference>
<dbReference type="EMBL" id="BK014646">
    <property type="protein sequence ID" value="DAD65633.1"/>
    <property type="molecule type" value="Genomic_DNA"/>
</dbReference>
<dbReference type="InterPro" id="IPR029063">
    <property type="entry name" value="SAM-dependent_MTases_sf"/>
</dbReference>
<evidence type="ECO:0000256" key="7">
    <source>
        <dbReference type="PROSITE-ProRule" id="PRU01016"/>
    </source>
</evidence>
<evidence type="ECO:0000256" key="3">
    <source>
        <dbReference type="ARBA" id="ARBA00022679"/>
    </source>
</evidence>
<comment type="similarity">
    <text evidence="7">Belongs to the class I-like SAM-binding methyltransferase superfamily. C5-methyltransferase family.</text>
</comment>
<dbReference type="GO" id="GO:0032259">
    <property type="term" value="P:methylation"/>
    <property type="evidence" value="ECO:0007669"/>
    <property type="project" value="UniProtKB-KW"/>
</dbReference>
<keyword evidence="2" id="KW-1090">Inhibition of host innate immune response by virus</keyword>
<dbReference type="Pfam" id="PF00145">
    <property type="entry name" value="DNA_methylase"/>
    <property type="match status" value="1"/>
</dbReference>
<evidence type="ECO:0000256" key="1">
    <source>
        <dbReference type="ARBA" id="ARBA00022603"/>
    </source>
</evidence>
<accession>A0A8S5L6V0</accession>
<keyword evidence="4 7" id="KW-0949">S-adenosyl-L-methionine</keyword>
<organism evidence="9">
    <name type="scientific">Siphoviridae sp. ct45W1</name>
    <dbReference type="NCBI Taxonomy" id="2823562"/>
    <lineage>
        <taxon>Viruses</taxon>
        <taxon>Duplodnaviria</taxon>
        <taxon>Heunggongvirae</taxon>
        <taxon>Uroviricota</taxon>
        <taxon>Caudoviricetes</taxon>
    </lineage>
</organism>
<keyword evidence="1 7" id="KW-0489">Methyltransferase</keyword>
<evidence type="ECO:0000256" key="4">
    <source>
        <dbReference type="ARBA" id="ARBA00022691"/>
    </source>
</evidence>
<dbReference type="InterPro" id="IPR018117">
    <property type="entry name" value="C5_DNA_meth_AS"/>
</dbReference>
<dbReference type="GO" id="GO:0052170">
    <property type="term" value="P:symbiont-mediated suppression of host innate immune response"/>
    <property type="evidence" value="ECO:0007669"/>
    <property type="project" value="UniProtKB-KW"/>
</dbReference>
<dbReference type="SUPFAM" id="SSF53335">
    <property type="entry name" value="S-adenosyl-L-methionine-dependent methyltransferases"/>
    <property type="match status" value="1"/>
</dbReference>
<dbReference type="InterPro" id="IPR001525">
    <property type="entry name" value="C5_MeTfrase"/>
</dbReference>
<evidence type="ECO:0000256" key="6">
    <source>
        <dbReference type="ARBA" id="ARBA00033479"/>
    </source>
</evidence>
<keyword evidence="3 7" id="KW-0808">Transferase</keyword>
<keyword evidence="2" id="KW-0945">Host-virus interaction</keyword>
<feature type="compositionally biased region" description="Polar residues" evidence="8">
    <location>
        <begin position="169"/>
        <end position="180"/>
    </location>
</feature>
<dbReference type="GO" id="GO:0099018">
    <property type="term" value="P:symbiont-mediated evasion of host restriction-modification system"/>
    <property type="evidence" value="ECO:0007669"/>
    <property type="project" value="UniProtKB-KW"/>
</dbReference>
<evidence type="ECO:0000256" key="8">
    <source>
        <dbReference type="SAM" id="MobiDB-lite"/>
    </source>
</evidence>